<dbReference type="Pfam" id="PF04699">
    <property type="entry name" value="P16-Arc"/>
    <property type="match status" value="1"/>
</dbReference>
<feature type="compositionally biased region" description="Low complexity" evidence="15">
    <location>
        <begin position="91"/>
        <end position="107"/>
    </location>
</feature>
<keyword evidence="5" id="KW-0547">Nucleotide-binding</keyword>
<evidence type="ECO:0000259" key="16">
    <source>
        <dbReference type="PROSITE" id="PS50002"/>
    </source>
</evidence>
<evidence type="ECO:0000256" key="9">
    <source>
        <dbReference type="ARBA" id="ARBA00023136"/>
    </source>
</evidence>
<keyword evidence="3" id="KW-0488">Methylation</keyword>
<dbReference type="GO" id="GO:0005886">
    <property type="term" value="C:plasma membrane"/>
    <property type="evidence" value="ECO:0007669"/>
    <property type="project" value="UniProtKB-SubCell"/>
</dbReference>
<evidence type="ECO:0000256" key="8">
    <source>
        <dbReference type="ARBA" id="ARBA00023134"/>
    </source>
</evidence>
<keyword evidence="9" id="KW-0472">Membrane</keyword>
<comment type="catalytic activity">
    <reaction evidence="13">
        <text>GTP + H2O = GDP + phosphate + H(+)</text>
        <dbReference type="Rhea" id="RHEA:19669"/>
        <dbReference type="ChEBI" id="CHEBI:15377"/>
        <dbReference type="ChEBI" id="CHEBI:15378"/>
        <dbReference type="ChEBI" id="CHEBI:37565"/>
        <dbReference type="ChEBI" id="CHEBI:43474"/>
        <dbReference type="ChEBI" id="CHEBI:58189"/>
    </reaction>
    <physiologicalReaction direction="left-to-right" evidence="13">
        <dbReference type="Rhea" id="RHEA:19670"/>
    </physiologicalReaction>
</comment>
<dbReference type="InterPro" id="IPR006789">
    <property type="entry name" value="ARPC5"/>
</dbReference>
<dbReference type="GO" id="GO:0034314">
    <property type="term" value="P:Arp2/3 complex-mediated actin nucleation"/>
    <property type="evidence" value="ECO:0007669"/>
    <property type="project" value="InterPro"/>
</dbReference>
<feature type="region of interest" description="Disordered" evidence="15">
    <location>
        <begin position="275"/>
        <end position="343"/>
    </location>
</feature>
<comment type="similarity">
    <text evidence="12">Belongs to the small GTPase superfamily. Rheb family.</text>
</comment>
<feature type="compositionally biased region" description="Polar residues" evidence="15">
    <location>
        <begin position="464"/>
        <end position="483"/>
    </location>
</feature>
<dbReference type="PROSITE" id="PS51419">
    <property type="entry name" value="RAB"/>
    <property type="match status" value="1"/>
</dbReference>
<dbReference type="PRINTS" id="PR00449">
    <property type="entry name" value="RASTRNSFRMNG"/>
</dbReference>
<dbReference type="GO" id="GO:0007165">
    <property type="term" value="P:signal transduction"/>
    <property type="evidence" value="ECO:0007669"/>
    <property type="project" value="InterPro"/>
</dbReference>
<feature type="compositionally biased region" description="Polar residues" evidence="15">
    <location>
        <begin position="175"/>
        <end position="187"/>
    </location>
</feature>
<dbReference type="InterPro" id="IPR027417">
    <property type="entry name" value="P-loop_NTPase"/>
</dbReference>
<evidence type="ECO:0000256" key="6">
    <source>
        <dbReference type="ARBA" id="ARBA00022801"/>
    </source>
</evidence>
<dbReference type="GO" id="GO:0005885">
    <property type="term" value="C:Arp2/3 protein complex"/>
    <property type="evidence" value="ECO:0007669"/>
    <property type="project" value="InterPro"/>
</dbReference>
<reference evidence="17" key="1">
    <citation type="submission" date="2021-02" db="EMBL/GenBank/DDBJ databases">
        <authorList>
            <person name="Nieuwenhuis M."/>
            <person name="Van De Peppel L.J.J."/>
        </authorList>
    </citation>
    <scope>NUCLEOTIDE SEQUENCE</scope>
    <source>
        <strain evidence="17">D49</strain>
    </source>
</reference>
<evidence type="ECO:0000313" key="18">
    <source>
        <dbReference type="Proteomes" id="UP000717328"/>
    </source>
</evidence>
<dbReference type="SMART" id="SM00173">
    <property type="entry name" value="RAS"/>
    <property type="match status" value="1"/>
</dbReference>
<keyword evidence="4" id="KW-0479">Metal-binding</keyword>
<dbReference type="PROSITE" id="PS51421">
    <property type="entry name" value="RAS"/>
    <property type="match status" value="1"/>
</dbReference>
<feature type="region of interest" description="Disordered" evidence="15">
    <location>
        <begin position="387"/>
        <end position="417"/>
    </location>
</feature>
<dbReference type="InterPro" id="IPR001806">
    <property type="entry name" value="Small_GTPase"/>
</dbReference>
<dbReference type="FunFam" id="3.40.50.300:FF:000273">
    <property type="entry name" value="GTP-binding protein Rheb homolog"/>
    <property type="match status" value="1"/>
</dbReference>
<dbReference type="OrthoDB" id="10263741at2759"/>
<dbReference type="EMBL" id="JABCKI010005829">
    <property type="protein sequence ID" value="KAG5637444.1"/>
    <property type="molecule type" value="Genomic_DNA"/>
</dbReference>
<accession>A0A9P7FUT3</accession>
<keyword evidence="10" id="KW-0449">Lipoprotein</keyword>
<dbReference type="SMART" id="SM00326">
    <property type="entry name" value="SH3"/>
    <property type="match status" value="1"/>
</dbReference>
<evidence type="ECO:0000256" key="15">
    <source>
        <dbReference type="SAM" id="MobiDB-lite"/>
    </source>
</evidence>
<evidence type="ECO:0000256" key="13">
    <source>
        <dbReference type="ARBA" id="ARBA00049117"/>
    </source>
</evidence>
<feature type="region of interest" description="Disordered" evidence="15">
    <location>
        <begin position="429"/>
        <end position="490"/>
    </location>
</feature>
<keyword evidence="8" id="KW-0342">GTP-binding</keyword>
<dbReference type="PROSITE" id="PS50002">
    <property type="entry name" value="SH3"/>
    <property type="match status" value="1"/>
</dbReference>
<name>A0A9P7FUT3_9AGAR</name>
<sequence>MHAIQEKEIVQLRELTAFLDLELGFVEQYLNVLRDVKDSWYDERSSLMQVPPRRSAAPPHVFPRPNSRMSNPVESEEEQSPPRKHSKRSDSVSSKISGKTPSRPPSRGSRKRTDSAATVGDEAKQHTKRISVAGWASSAVESVTGRSKKNKDKDKFATLNGDDEHSLDDVDENGSRSSPKKPSSFHSLTRKLSKEKKAASAADGSPKSGTAKILQPPSLQKRKVVRAMHSFSGGSDELSFHAGDEIVVINEVLDEWWMGELNGKKGLFPMTYTEPVAEKPPLPRRPTISRKTSLADPHSEVRALDDNDEDDAQSHASTDLDEDHDLNKQPLSAHHSSPFFTAPGDTASITSSFTDEDDTKISVPFSRHNKNLFDTGFEDEDDHYFRSQPVSRASPAVPERRVLQSLNSSPQPPFPRRATTDMISVAAAASGHAKKAPPPPPPRRSTITAGSGTTPPIPERIYKSYSQSSASQLKVPTPASSNSGHDRSPFDSVTDLIASAGGCGDFQQNPFQARGKSSLVKQFIDNHFQDAYYPTIESTFSKTVTYKGVEYDCHIIDTAGQDEYSPVNAQHAIGIHGYVLVYSITSRTSFEMIQIVYDKIVDFCGVTDIPCVIVGSKSDLHQNRQVQSNEGQKLGQKNGAAWIETSAKNNVNVVKVFELCLGEIERRTSPNQVEPQLSPASERDLGSFHIMDTAFRKIDIDQYDEDILQDSELYDADPRDPTQVLDEARQRQAAVRTSLAKWVEDLRV</sequence>
<feature type="region of interest" description="Disordered" evidence="15">
    <location>
        <begin position="47"/>
        <end position="221"/>
    </location>
</feature>
<organism evidence="17 18">
    <name type="scientific">Sphagnurus paluster</name>
    <dbReference type="NCBI Taxonomy" id="117069"/>
    <lineage>
        <taxon>Eukaryota</taxon>
        <taxon>Fungi</taxon>
        <taxon>Dikarya</taxon>
        <taxon>Basidiomycota</taxon>
        <taxon>Agaricomycotina</taxon>
        <taxon>Agaricomycetes</taxon>
        <taxon>Agaricomycetidae</taxon>
        <taxon>Agaricales</taxon>
        <taxon>Tricholomatineae</taxon>
        <taxon>Lyophyllaceae</taxon>
        <taxon>Sphagnurus</taxon>
    </lineage>
</organism>
<evidence type="ECO:0000256" key="14">
    <source>
        <dbReference type="PROSITE-ProRule" id="PRU00192"/>
    </source>
</evidence>
<dbReference type="PRINTS" id="PR00452">
    <property type="entry name" value="SH3DOMAIN"/>
</dbReference>
<gene>
    <name evidence="17" type="ORF">H0H81_004553</name>
</gene>
<dbReference type="InterPro" id="IPR001452">
    <property type="entry name" value="SH3_domain"/>
</dbReference>
<dbReference type="GO" id="GO:0003924">
    <property type="term" value="F:GTPase activity"/>
    <property type="evidence" value="ECO:0007669"/>
    <property type="project" value="InterPro"/>
</dbReference>
<dbReference type="Pfam" id="PF00018">
    <property type="entry name" value="SH3_1"/>
    <property type="match status" value="1"/>
</dbReference>
<feature type="compositionally biased region" description="Basic and acidic residues" evidence="15">
    <location>
        <begin position="151"/>
        <end position="168"/>
    </location>
</feature>
<comment type="caution">
    <text evidence="17">The sequence shown here is derived from an EMBL/GenBank/DDBJ whole genome shotgun (WGS) entry which is preliminary data.</text>
</comment>
<dbReference type="GO" id="GO:0046872">
    <property type="term" value="F:metal ion binding"/>
    <property type="evidence" value="ECO:0007669"/>
    <property type="project" value="UniProtKB-KW"/>
</dbReference>
<dbReference type="Gene3D" id="2.30.30.40">
    <property type="entry name" value="SH3 Domains"/>
    <property type="match status" value="1"/>
</dbReference>
<proteinExistence type="inferred from homology"/>
<dbReference type="AlphaFoldDB" id="A0A9P7FUT3"/>
<keyword evidence="18" id="KW-1185">Reference proteome</keyword>
<dbReference type="SUPFAM" id="SSF50044">
    <property type="entry name" value="SH3-domain"/>
    <property type="match status" value="1"/>
</dbReference>
<evidence type="ECO:0000313" key="17">
    <source>
        <dbReference type="EMBL" id="KAG5637444.1"/>
    </source>
</evidence>
<evidence type="ECO:0000256" key="7">
    <source>
        <dbReference type="ARBA" id="ARBA00022842"/>
    </source>
</evidence>
<evidence type="ECO:0000256" key="3">
    <source>
        <dbReference type="ARBA" id="ARBA00022481"/>
    </source>
</evidence>
<keyword evidence="6" id="KW-0378">Hydrolase</keyword>
<dbReference type="SMART" id="SM00175">
    <property type="entry name" value="RAB"/>
    <property type="match status" value="1"/>
</dbReference>
<dbReference type="Gene3D" id="3.40.50.300">
    <property type="entry name" value="P-loop containing nucleotide triphosphate hydrolases"/>
    <property type="match status" value="1"/>
</dbReference>
<dbReference type="Pfam" id="PF00071">
    <property type="entry name" value="Ras"/>
    <property type="match status" value="1"/>
</dbReference>
<evidence type="ECO:0000256" key="12">
    <source>
        <dbReference type="ARBA" id="ARBA00037969"/>
    </source>
</evidence>
<evidence type="ECO:0000256" key="4">
    <source>
        <dbReference type="ARBA" id="ARBA00022723"/>
    </source>
</evidence>
<feature type="compositionally biased region" description="Polar residues" evidence="15">
    <location>
        <begin position="445"/>
        <end position="454"/>
    </location>
</feature>
<keyword evidence="7" id="KW-0460">Magnesium</keyword>
<keyword evidence="11" id="KW-0636">Prenylation</keyword>
<dbReference type="InterPro" id="IPR005225">
    <property type="entry name" value="Small_GTP-bd"/>
</dbReference>
<dbReference type="NCBIfam" id="TIGR00231">
    <property type="entry name" value="small_GTP"/>
    <property type="match status" value="1"/>
</dbReference>
<keyword evidence="2 14" id="KW-0728">SH3 domain</keyword>
<evidence type="ECO:0000256" key="10">
    <source>
        <dbReference type="ARBA" id="ARBA00023288"/>
    </source>
</evidence>
<protein>
    <recommendedName>
        <fullName evidence="16">SH3 domain-containing protein</fullName>
    </recommendedName>
</protein>
<evidence type="ECO:0000256" key="2">
    <source>
        <dbReference type="ARBA" id="ARBA00022443"/>
    </source>
</evidence>
<dbReference type="SMART" id="SM00174">
    <property type="entry name" value="RHO"/>
    <property type="match status" value="1"/>
</dbReference>
<dbReference type="SUPFAM" id="SSF52540">
    <property type="entry name" value="P-loop containing nucleoside triphosphate hydrolases"/>
    <property type="match status" value="1"/>
</dbReference>
<dbReference type="GO" id="GO:0005525">
    <property type="term" value="F:GTP binding"/>
    <property type="evidence" value="ECO:0007669"/>
    <property type="project" value="UniProtKB-KW"/>
</dbReference>
<reference evidence="17" key="2">
    <citation type="submission" date="2021-10" db="EMBL/GenBank/DDBJ databases">
        <title>Phylogenomics reveals ancestral predisposition of the termite-cultivated fungus Termitomyces towards a domesticated lifestyle.</title>
        <authorList>
            <person name="Auxier B."/>
            <person name="Grum-Grzhimaylo A."/>
            <person name="Cardenas M.E."/>
            <person name="Lodge J.D."/>
            <person name="Laessoe T."/>
            <person name="Pedersen O."/>
            <person name="Smith M.E."/>
            <person name="Kuyper T.W."/>
            <person name="Franco-Molano E.A."/>
            <person name="Baroni T.J."/>
            <person name="Aanen D.K."/>
        </authorList>
    </citation>
    <scope>NUCLEOTIDE SEQUENCE</scope>
    <source>
        <strain evidence="17">D49</strain>
    </source>
</reference>
<evidence type="ECO:0000256" key="11">
    <source>
        <dbReference type="ARBA" id="ARBA00023289"/>
    </source>
</evidence>
<dbReference type="InterPro" id="IPR036028">
    <property type="entry name" value="SH3-like_dom_sf"/>
</dbReference>
<evidence type="ECO:0000256" key="5">
    <source>
        <dbReference type="ARBA" id="ARBA00022741"/>
    </source>
</evidence>
<dbReference type="PANTHER" id="PTHR24070">
    <property type="entry name" value="RAS, DI-RAS, AND RHEB FAMILY MEMBERS OF SMALL GTPASE SUPERFAMILY"/>
    <property type="match status" value="1"/>
</dbReference>
<dbReference type="InterPro" id="IPR020849">
    <property type="entry name" value="Small_GTPase_Ras-type"/>
</dbReference>
<feature type="domain" description="SH3" evidence="16">
    <location>
        <begin position="220"/>
        <end position="278"/>
    </location>
</feature>
<comment type="subcellular location">
    <subcellularLocation>
        <location evidence="1">Cell membrane</location>
        <topology evidence="1">Lipid-anchor</topology>
        <orientation evidence="1">Cytoplasmic side</orientation>
    </subcellularLocation>
</comment>
<dbReference type="Proteomes" id="UP000717328">
    <property type="component" value="Unassembled WGS sequence"/>
</dbReference>
<evidence type="ECO:0000256" key="1">
    <source>
        <dbReference type="ARBA" id="ARBA00004342"/>
    </source>
</evidence>
<dbReference type="CDD" id="cd00174">
    <property type="entry name" value="SH3"/>
    <property type="match status" value="1"/>
</dbReference>